<protein>
    <submittedName>
        <fullName evidence="1">Uncharacterized protein</fullName>
    </submittedName>
</protein>
<evidence type="ECO:0000313" key="1">
    <source>
        <dbReference type="EMBL" id="GFD57907.1"/>
    </source>
</evidence>
<sequence>RTSHRFIPCRCVRWLSDEQRAGPQDLALHANPVSGLIRSRRLYRSDGLRVAAGRRNARPGAAPVH</sequence>
<feature type="non-terminal residue" evidence="1">
    <location>
        <position position="1"/>
    </location>
</feature>
<proteinExistence type="predicted"/>
<reference evidence="1" key="1">
    <citation type="journal article" date="2019" name="Sci. Rep.">
        <title>Draft genome of Tanacetum cinerariifolium, the natural source of mosquito coil.</title>
        <authorList>
            <person name="Yamashiro T."/>
            <person name="Shiraishi A."/>
            <person name="Satake H."/>
            <person name="Nakayama K."/>
        </authorList>
    </citation>
    <scope>NUCLEOTIDE SEQUENCE</scope>
</reference>
<accession>A0A699XE22</accession>
<organism evidence="1">
    <name type="scientific">Tanacetum cinerariifolium</name>
    <name type="common">Dalmatian daisy</name>
    <name type="synonym">Chrysanthemum cinerariifolium</name>
    <dbReference type="NCBI Taxonomy" id="118510"/>
    <lineage>
        <taxon>Eukaryota</taxon>
        <taxon>Viridiplantae</taxon>
        <taxon>Streptophyta</taxon>
        <taxon>Embryophyta</taxon>
        <taxon>Tracheophyta</taxon>
        <taxon>Spermatophyta</taxon>
        <taxon>Magnoliopsida</taxon>
        <taxon>eudicotyledons</taxon>
        <taxon>Gunneridae</taxon>
        <taxon>Pentapetalae</taxon>
        <taxon>asterids</taxon>
        <taxon>campanulids</taxon>
        <taxon>Asterales</taxon>
        <taxon>Asteraceae</taxon>
        <taxon>Asteroideae</taxon>
        <taxon>Anthemideae</taxon>
        <taxon>Anthemidinae</taxon>
        <taxon>Tanacetum</taxon>
    </lineage>
</organism>
<dbReference type="EMBL" id="BKCJ011846448">
    <property type="protein sequence ID" value="GFD57907.1"/>
    <property type="molecule type" value="Genomic_DNA"/>
</dbReference>
<gene>
    <name evidence="1" type="ORF">Tci_929876</name>
</gene>
<dbReference type="AlphaFoldDB" id="A0A699XE22"/>
<comment type="caution">
    <text evidence="1">The sequence shown here is derived from an EMBL/GenBank/DDBJ whole genome shotgun (WGS) entry which is preliminary data.</text>
</comment>
<name>A0A699XE22_TANCI</name>